<proteinExistence type="predicted"/>
<reference evidence="1" key="2">
    <citation type="journal article" date="2015" name="Fish Shellfish Immunol.">
        <title>Early steps in the European eel (Anguilla anguilla)-Vibrio vulnificus interaction in the gills: Role of the RtxA13 toxin.</title>
        <authorList>
            <person name="Callol A."/>
            <person name="Pajuelo D."/>
            <person name="Ebbesson L."/>
            <person name="Teles M."/>
            <person name="MacKenzie S."/>
            <person name="Amaro C."/>
        </authorList>
    </citation>
    <scope>NUCLEOTIDE SEQUENCE</scope>
</reference>
<protein>
    <submittedName>
        <fullName evidence="1">Uncharacterized protein</fullName>
    </submittedName>
</protein>
<accession>A0A0E9WRT8</accession>
<evidence type="ECO:0000313" key="1">
    <source>
        <dbReference type="EMBL" id="JAH93149.1"/>
    </source>
</evidence>
<dbReference type="EMBL" id="GBXM01015428">
    <property type="protein sequence ID" value="JAH93149.1"/>
    <property type="molecule type" value="Transcribed_RNA"/>
</dbReference>
<reference evidence="1" key="1">
    <citation type="submission" date="2014-11" db="EMBL/GenBank/DDBJ databases">
        <authorList>
            <person name="Amaro Gonzalez C."/>
        </authorList>
    </citation>
    <scope>NUCLEOTIDE SEQUENCE</scope>
</reference>
<organism evidence="1">
    <name type="scientific">Anguilla anguilla</name>
    <name type="common">European freshwater eel</name>
    <name type="synonym">Muraena anguilla</name>
    <dbReference type="NCBI Taxonomy" id="7936"/>
    <lineage>
        <taxon>Eukaryota</taxon>
        <taxon>Metazoa</taxon>
        <taxon>Chordata</taxon>
        <taxon>Craniata</taxon>
        <taxon>Vertebrata</taxon>
        <taxon>Euteleostomi</taxon>
        <taxon>Actinopterygii</taxon>
        <taxon>Neopterygii</taxon>
        <taxon>Teleostei</taxon>
        <taxon>Anguilliformes</taxon>
        <taxon>Anguillidae</taxon>
        <taxon>Anguilla</taxon>
    </lineage>
</organism>
<sequence>MLPRSFSVLQPYHYTSVAFSVLDFSKGDLFSQVSAHSTMERALSFCLMLYSRMTLKPVEVRKYLWLLQSEIRGR</sequence>
<dbReference type="AlphaFoldDB" id="A0A0E9WRT8"/>
<name>A0A0E9WRT8_ANGAN</name>